<proteinExistence type="predicted"/>
<organism evidence="6 7">
    <name type="scientific">Camellia sinensis</name>
    <name type="common">Tea plant</name>
    <name type="synonym">Thea sinensis</name>
    <dbReference type="NCBI Taxonomy" id="4442"/>
    <lineage>
        <taxon>Eukaryota</taxon>
        <taxon>Viridiplantae</taxon>
        <taxon>Streptophyta</taxon>
        <taxon>Embryophyta</taxon>
        <taxon>Tracheophyta</taxon>
        <taxon>Spermatophyta</taxon>
        <taxon>Magnoliopsida</taxon>
        <taxon>eudicotyledons</taxon>
        <taxon>Gunneridae</taxon>
        <taxon>Pentapetalae</taxon>
        <taxon>asterids</taxon>
        <taxon>Ericales</taxon>
        <taxon>Theaceae</taxon>
        <taxon>Camellia</taxon>
    </lineage>
</organism>
<dbReference type="Proteomes" id="UP000593564">
    <property type="component" value="Unassembled WGS sequence"/>
</dbReference>
<dbReference type="Pfam" id="PF00098">
    <property type="entry name" value="zf-CCHC"/>
    <property type="match status" value="1"/>
</dbReference>
<keyword evidence="2" id="KW-0694">RNA-binding</keyword>
<feature type="region of interest" description="Disordered" evidence="3">
    <location>
        <begin position="165"/>
        <end position="264"/>
    </location>
</feature>
<dbReference type="SUPFAM" id="SSF54928">
    <property type="entry name" value="RNA-binding domain, RBD"/>
    <property type="match status" value="1"/>
</dbReference>
<dbReference type="InterPro" id="IPR035979">
    <property type="entry name" value="RBD_domain_sf"/>
</dbReference>
<dbReference type="Gene3D" id="4.10.60.10">
    <property type="entry name" value="Zinc finger, CCHC-type"/>
    <property type="match status" value="1"/>
</dbReference>
<dbReference type="InterPro" id="IPR036875">
    <property type="entry name" value="Znf_CCHC_sf"/>
</dbReference>
<accession>A0A7J7HU85</accession>
<dbReference type="PROSITE" id="PS50102">
    <property type="entry name" value="RRM"/>
    <property type="match status" value="1"/>
</dbReference>
<dbReference type="InterPro" id="IPR044598">
    <property type="entry name" value="ZCRB1"/>
</dbReference>
<dbReference type="GO" id="GO:0005689">
    <property type="term" value="C:U12-type spliceosomal complex"/>
    <property type="evidence" value="ECO:0007669"/>
    <property type="project" value="InterPro"/>
</dbReference>
<feature type="domain" description="RRM" evidence="4">
    <location>
        <begin position="56"/>
        <end position="134"/>
    </location>
</feature>
<protein>
    <submittedName>
        <fullName evidence="6">Uncharacterized protein</fullName>
    </submittedName>
</protein>
<evidence type="ECO:0000256" key="2">
    <source>
        <dbReference type="PROSITE-ProRule" id="PRU00176"/>
    </source>
</evidence>
<feature type="region of interest" description="Disordered" evidence="3">
    <location>
        <begin position="1"/>
        <end position="51"/>
    </location>
</feature>
<dbReference type="InterPro" id="IPR001878">
    <property type="entry name" value="Znf_CCHC"/>
</dbReference>
<dbReference type="GO" id="GO:0000398">
    <property type="term" value="P:mRNA splicing, via spliceosome"/>
    <property type="evidence" value="ECO:0007669"/>
    <property type="project" value="InterPro"/>
</dbReference>
<dbReference type="PANTHER" id="PTHR46259">
    <property type="entry name" value="ZINC FINGER CCHC-TYPE AND RNA-BINDING MOTIF-CONTAINING PROTEIN 1"/>
    <property type="match status" value="1"/>
</dbReference>
<dbReference type="GO" id="GO:0003723">
    <property type="term" value="F:RNA binding"/>
    <property type="evidence" value="ECO:0007669"/>
    <property type="project" value="UniProtKB-UniRule"/>
</dbReference>
<dbReference type="Pfam" id="PF00076">
    <property type="entry name" value="RRM_1"/>
    <property type="match status" value="1"/>
</dbReference>
<evidence type="ECO:0000259" key="5">
    <source>
        <dbReference type="PROSITE" id="PS50158"/>
    </source>
</evidence>
<feature type="domain" description="CCHC-type" evidence="5">
    <location>
        <begin position="152"/>
        <end position="168"/>
    </location>
</feature>
<dbReference type="FunFam" id="4.10.60.10:FF:000009">
    <property type="entry name" value="Zinc finger CCHC-type and RNA-binding motif-containing protein 1"/>
    <property type="match status" value="1"/>
</dbReference>
<dbReference type="PROSITE" id="PS50158">
    <property type="entry name" value="ZF_CCHC"/>
    <property type="match status" value="1"/>
</dbReference>
<keyword evidence="1" id="KW-0862">Zinc</keyword>
<dbReference type="Gene3D" id="3.30.70.330">
    <property type="match status" value="1"/>
</dbReference>
<dbReference type="InterPro" id="IPR003954">
    <property type="entry name" value="RRM_euk-type"/>
</dbReference>
<dbReference type="GO" id="GO:0008270">
    <property type="term" value="F:zinc ion binding"/>
    <property type="evidence" value="ECO:0007669"/>
    <property type="project" value="UniProtKB-KW"/>
</dbReference>
<evidence type="ECO:0000256" key="3">
    <source>
        <dbReference type="SAM" id="MobiDB-lite"/>
    </source>
</evidence>
<evidence type="ECO:0000313" key="7">
    <source>
        <dbReference type="Proteomes" id="UP000593564"/>
    </source>
</evidence>
<feature type="compositionally biased region" description="Basic and acidic residues" evidence="3">
    <location>
        <begin position="232"/>
        <end position="244"/>
    </location>
</feature>
<dbReference type="SMART" id="SM00360">
    <property type="entry name" value="RRM"/>
    <property type="match status" value="1"/>
</dbReference>
<dbReference type="PANTHER" id="PTHR46259:SF1">
    <property type="entry name" value="ZINC FINGER CCHC-TYPE AND RNA-BINDING MOTIF-CONTAINING PROTEIN 1"/>
    <property type="match status" value="1"/>
</dbReference>
<feature type="compositionally biased region" description="Basic and acidic residues" evidence="3">
    <location>
        <begin position="381"/>
        <end position="390"/>
    </location>
</feature>
<dbReference type="EMBL" id="JACBKZ010000003">
    <property type="protein sequence ID" value="KAF5955967.1"/>
    <property type="molecule type" value="Genomic_DNA"/>
</dbReference>
<feature type="compositionally biased region" description="Acidic residues" evidence="3">
    <location>
        <begin position="203"/>
        <end position="222"/>
    </location>
</feature>
<dbReference type="SMART" id="SM00343">
    <property type="entry name" value="ZnF_C2HC"/>
    <property type="match status" value="1"/>
</dbReference>
<dbReference type="AlphaFoldDB" id="A0A7J7HU85"/>
<sequence length="452" mass="50879">MVRKNNSNSDTDEDETFYYRYSSAPPPPSTSASSKTLSKPSGGGGGGSGGLAPSKSTVYVSNLDYTLTNSDLFTIFSTFGKVAKVTILKDRLTRQSRGVAFVLFVSRDEALAAARAVNGKLLNGRTLTASIASDNGRASEFIRRKVYKDKSRCYECGESGHLSYECPKNQLGPRERPQPSKRSRRDGEGWSGGRGGGRKGGEEEWEEEEEEGGGGEVFEDDNWASVVDTDADERRLMGEKEEIGRKRKKENGKREKKSSYFSDESDDEEMKLEMDWDIDIRIGDGCGLISLYYKRYYMHYTFINIHSETTAERESAELGFLAKRKSKSDIKLLCYKLIYATFARAKELSLERPDTTSDLARAQNAKLQKFYRRTRLLERKKPHSNEELHLPRNSASGKETRELSNLARAQEASLKRRSQNLSNNNLDQLTTNLFQTRPTCSKTQIQRVKGGK</sequence>
<dbReference type="InterPro" id="IPR000504">
    <property type="entry name" value="RRM_dom"/>
</dbReference>
<dbReference type="FunFam" id="3.30.70.330:FF:001144">
    <property type="entry name" value="U11/U12 small nuclear ribonucleoprotein 31 kDa protein"/>
    <property type="match status" value="1"/>
</dbReference>
<feature type="compositionally biased region" description="Low complexity" evidence="3">
    <location>
        <begin position="419"/>
        <end position="433"/>
    </location>
</feature>
<evidence type="ECO:0000313" key="6">
    <source>
        <dbReference type="EMBL" id="KAF5955967.1"/>
    </source>
</evidence>
<gene>
    <name evidence="6" type="ORF">HYC85_008823</name>
</gene>
<reference evidence="6 7" key="2">
    <citation type="submission" date="2020-07" db="EMBL/GenBank/DDBJ databases">
        <title>Genome assembly of wild tea tree DASZ reveals pedigree and selection history of tea varieties.</title>
        <authorList>
            <person name="Zhang W."/>
        </authorList>
    </citation>
    <scope>NUCLEOTIDE SEQUENCE [LARGE SCALE GENOMIC DNA]</scope>
    <source>
        <strain evidence="7">cv. G240</strain>
        <tissue evidence="6">Leaf</tissue>
    </source>
</reference>
<feature type="compositionally biased region" description="Gly residues" evidence="3">
    <location>
        <begin position="41"/>
        <end position="50"/>
    </location>
</feature>
<feature type="compositionally biased region" description="Basic residues" evidence="3">
    <location>
        <begin position="245"/>
        <end position="256"/>
    </location>
</feature>
<feature type="region of interest" description="Disordered" evidence="3">
    <location>
        <begin position="381"/>
        <end position="433"/>
    </location>
</feature>
<reference evidence="7" key="1">
    <citation type="journal article" date="2020" name="Nat. Commun.">
        <title>Genome assembly of wild tea tree DASZ reveals pedigree and selection history of tea varieties.</title>
        <authorList>
            <person name="Zhang W."/>
            <person name="Zhang Y."/>
            <person name="Qiu H."/>
            <person name="Guo Y."/>
            <person name="Wan H."/>
            <person name="Zhang X."/>
            <person name="Scossa F."/>
            <person name="Alseekh S."/>
            <person name="Zhang Q."/>
            <person name="Wang P."/>
            <person name="Xu L."/>
            <person name="Schmidt M.H."/>
            <person name="Jia X."/>
            <person name="Li D."/>
            <person name="Zhu A."/>
            <person name="Guo F."/>
            <person name="Chen W."/>
            <person name="Ni D."/>
            <person name="Usadel B."/>
            <person name="Fernie A.R."/>
            <person name="Wen W."/>
        </authorList>
    </citation>
    <scope>NUCLEOTIDE SEQUENCE [LARGE SCALE GENOMIC DNA]</scope>
    <source>
        <strain evidence="7">cv. G240</strain>
    </source>
</reference>
<keyword evidence="1" id="KW-0863">Zinc-finger</keyword>
<comment type="caution">
    <text evidence="6">The sequence shown here is derived from an EMBL/GenBank/DDBJ whole genome shotgun (WGS) entry which is preliminary data.</text>
</comment>
<evidence type="ECO:0000256" key="1">
    <source>
        <dbReference type="PROSITE-ProRule" id="PRU00047"/>
    </source>
</evidence>
<keyword evidence="7" id="KW-1185">Reference proteome</keyword>
<keyword evidence="1" id="KW-0479">Metal-binding</keyword>
<dbReference type="InterPro" id="IPR012677">
    <property type="entry name" value="Nucleotide-bd_a/b_plait_sf"/>
</dbReference>
<dbReference type="SMART" id="SM00361">
    <property type="entry name" value="RRM_1"/>
    <property type="match status" value="1"/>
</dbReference>
<feature type="compositionally biased region" description="Low complexity" evidence="3">
    <location>
        <begin position="30"/>
        <end position="40"/>
    </location>
</feature>
<dbReference type="SUPFAM" id="SSF57756">
    <property type="entry name" value="Retrovirus zinc finger-like domains"/>
    <property type="match status" value="1"/>
</dbReference>
<evidence type="ECO:0000259" key="4">
    <source>
        <dbReference type="PROSITE" id="PS50102"/>
    </source>
</evidence>
<name>A0A7J7HU85_CAMSI</name>